<evidence type="ECO:0000313" key="2">
    <source>
        <dbReference type="Proteomes" id="UP000712281"/>
    </source>
</evidence>
<evidence type="ECO:0000313" key="1">
    <source>
        <dbReference type="EMBL" id="KAF2569206.1"/>
    </source>
</evidence>
<protein>
    <submittedName>
        <fullName evidence="1">Uncharacterized protein</fullName>
    </submittedName>
</protein>
<sequence length="74" mass="8321">MIDFYNNTLHIFSSVLAADLPVEKRSDVVWGLQAERNSVDQSSQRLGMTYCTTLDDFNELNQNGAIRITALICP</sequence>
<proteinExistence type="predicted"/>
<dbReference type="AlphaFoldDB" id="A0A8S9IIW2"/>
<name>A0A8S9IIW2_BRACR</name>
<gene>
    <name evidence="1" type="ORF">F2Q68_00027553</name>
</gene>
<accession>A0A8S9IIW2</accession>
<dbReference type="Proteomes" id="UP000712281">
    <property type="component" value="Unassembled WGS sequence"/>
</dbReference>
<reference evidence="1" key="1">
    <citation type="submission" date="2019-12" db="EMBL/GenBank/DDBJ databases">
        <title>Genome sequencing and annotation of Brassica cretica.</title>
        <authorList>
            <person name="Studholme D.J."/>
            <person name="Sarris P.F."/>
        </authorList>
    </citation>
    <scope>NUCLEOTIDE SEQUENCE</scope>
    <source>
        <strain evidence="1">PFS-001/15</strain>
        <tissue evidence="1">Leaf</tissue>
    </source>
</reference>
<dbReference type="EMBL" id="QGKW02001911">
    <property type="protein sequence ID" value="KAF2569206.1"/>
    <property type="molecule type" value="Genomic_DNA"/>
</dbReference>
<organism evidence="1 2">
    <name type="scientific">Brassica cretica</name>
    <name type="common">Mustard</name>
    <dbReference type="NCBI Taxonomy" id="69181"/>
    <lineage>
        <taxon>Eukaryota</taxon>
        <taxon>Viridiplantae</taxon>
        <taxon>Streptophyta</taxon>
        <taxon>Embryophyta</taxon>
        <taxon>Tracheophyta</taxon>
        <taxon>Spermatophyta</taxon>
        <taxon>Magnoliopsida</taxon>
        <taxon>eudicotyledons</taxon>
        <taxon>Gunneridae</taxon>
        <taxon>Pentapetalae</taxon>
        <taxon>rosids</taxon>
        <taxon>malvids</taxon>
        <taxon>Brassicales</taxon>
        <taxon>Brassicaceae</taxon>
        <taxon>Brassiceae</taxon>
        <taxon>Brassica</taxon>
    </lineage>
</organism>
<comment type="caution">
    <text evidence="1">The sequence shown here is derived from an EMBL/GenBank/DDBJ whole genome shotgun (WGS) entry which is preliminary data.</text>
</comment>